<proteinExistence type="predicted"/>
<evidence type="ECO:0000256" key="2">
    <source>
        <dbReference type="ARBA" id="ARBA00023125"/>
    </source>
</evidence>
<keyword evidence="5" id="KW-0812">Transmembrane</keyword>
<dbReference type="GO" id="GO:0000435">
    <property type="term" value="P:positive regulation of transcription from RNA polymerase II promoter by galactose"/>
    <property type="evidence" value="ECO:0007669"/>
    <property type="project" value="TreeGrafter"/>
</dbReference>
<dbReference type="VEuPathDB" id="FungiDB:Z518_06443"/>
<reference evidence="6 7" key="1">
    <citation type="submission" date="2015-01" db="EMBL/GenBank/DDBJ databases">
        <title>The Genome Sequence of Rhinocladiella mackenzie CBS 650.93.</title>
        <authorList>
            <consortium name="The Broad Institute Genomics Platform"/>
            <person name="Cuomo C."/>
            <person name="de Hoog S."/>
            <person name="Gorbushina A."/>
            <person name="Stielow B."/>
            <person name="Teixiera M."/>
            <person name="Abouelleil A."/>
            <person name="Chapman S.B."/>
            <person name="Priest M."/>
            <person name="Young S.K."/>
            <person name="Wortman J."/>
            <person name="Nusbaum C."/>
            <person name="Birren B."/>
        </authorList>
    </citation>
    <scope>NUCLEOTIDE SEQUENCE [LARGE SCALE GENOMIC DNA]</scope>
    <source>
        <strain evidence="6 7">CBS 650.93</strain>
    </source>
</reference>
<evidence type="ECO:0000256" key="5">
    <source>
        <dbReference type="SAM" id="Phobius"/>
    </source>
</evidence>
<keyword evidence="1" id="KW-0805">Transcription regulation</keyword>
<dbReference type="Proteomes" id="UP000053617">
    <property type="component" value="Unassembled WGS sequence"/>
</dbReference>
<dbReference type="EMBL" id="KN847478">
    <property type="protein sequence ID" value="KIX05571.1"/>
    <property type="molecule type" value="Genomic_DNA"/>
</dbReference>
<evidence type="ECO:0000256" key="3">
    <source>
        <dbReference type="ARBA" id="ARBA00023163"/>
    </source>
</evidence>
<evidence type="ECO:0000256" key="4">
    <source>
        <dbReference type="ARBA" id="ARBA00023242"/>
    </source>
</evidence>
<dbReference type="AlphaFoldDB" id="A0A0D2IQY9"/>
<evidence type="ECO:0008006" key="8">
    <source>
        <dbReference type="Google" id="ProtNLM"/>
    </source>
</evidence>
<dbReference type="RefSeq" id="XP_013272707.1">
    <property type="nucleotide sequence ID" value="XM_013417253.1"/>
</dbReference>
<organism evidence="6 7">
    <name type="scientific">Rhinocladiella mackenziei CBS 650.93</name>
    <dbReference type="NCBI Taxonomy" id="1442369"/>
    <lineage>
        <taxon>Eukaryota</taxon>
        <taxon>Fungi</taxon>
        <taxon>Dikarya</taxon>
        <taxon>Ascomycota</taxon>
        <taxon>Pezizomycotina</taxon>
        <taxon>Eurotiomycetes</taxon>
        <taxon>Chaetothyriomycetidae</taxon>
        <taxon>Chaetothyriales</taxon>
        <taxon>Herpotrichiellaceae</taxon>
        <taxon>Rhinocladiella</taxon>
    </lineage>
</organism>
<gene>
    <name evidence="6" type="ORF">Z518_06443</name>
</gene>
<keyword evidence="4" id="KW-0539">Nucleus</keyword>
<dbReference type="InterPro" id="IPR051127">
    <property type="entry name" value="Fungal_SecMet_Regulators"/>
</dbReference>
<accession>A0A0D2IQY9</accession>
<keyword evidence="5" id="KW-0472">Membrane</keyword>
<evidence type="ECO:0000256" key="1">
    <source>
        <dbReference type="ARBA" id="ARBA00023015"/>
    </source>
</evidence>
<dbReference type="PANTHER" id="PTHR47424:SF3">
    <property type="entry name" value="REGULATORY PROTEIN GAL4"/>
    <property type="match status" value="1"/>
</dbReference>
<keyword evidence="2" id="KW-0238">DNA-binding</keyword>
<dbReference type="GO" id="GO:0005634">
    <property type="term" value="C:nucleus"/>
    <property type="evidence" value="ECO:0007669"/>
    <property type="project" value="TreeGrafter"/>
</dbReference>
<keyword evidence="7" id="KW-1185">Reference proteome</keyword>
<keyword evidence="3" id="KW-0804">Transcription</keyword>
<dbReference type="HOGENOM" id="CLU_814200_0_0_1"/>
<evidence type="ECO:0000313" key="7">
    <source>
        <dbReference type="Proteomes" id="UP000053617"/>
    </source>
</evidence>
<name>A0A0D2IQY9_9EURO</name>
<keyword evidence="5" id="KW-1133">Transmembrane helix</keyword>
<dbReference type="CDD" id="cd12148">
    <property type="entry name" value="fungal_TF_MHR"/>
    <property type="match status" value="1"/>
</dbReference>
<evidence type="ECO:0000313" key="6">
    <source>
        <dbReference type="EMBL" id="KIX05571.1"/>
    </source>
</evidence>
<dbReference type="GO" id="GO:0000981">
    <property type="term" value="F:DNA-binding transcription factor activity, RNA polymerase II-specific"/>
    <property type="evidence" value="ECO:0007669"/>
    <property type="project" value="TreeGrafter"/>
</dbReference>
<protein>
    <recommendedName>
        <fullName evidence="8">Transcription factor domain-containing protein</fullName>
    </recommendedName>
</protein>
<feature type="transmembrane region" description="Helical" evidence="5">
    <location>
        <begin position="128"/>
        <end position="147"/>
    </location>
</feature>
<dbReference type="GeneID" id="25294514"/>
<dbReference type="OrthoDB" id="4136341at2759"/>
<dbReference type="PANTHER" id="PTHR47424">
    <property type="entry name" value="REGULATORY PROTEIN GAL4"/>
    <property type="match status" value="1"/>
</dbReference>
<dbReference type="GO" id="GO:0000978">
    <property type="term" value="F:RNA polymerase II cis-regulatory region sequence-specific DNA binding"/>
    <property type="evidence" value="ECO:0007669"/>
    <property type="project" value="TreeGrafter"/>
</dbReference>
<sequence>MVSFAEILRLAADELYHARLSKPLSEMSKSALRLDQSSVEWRQNLPSSLNLDKSSLSEPEWISKQKVVLKLRFWYTRIILHRQFLIAASTQRDLSSSSTHIDLCVRASRQTISLLYDTYFHRPYFRTWYNATYTLYASMIILYLLFWDFDRVTRTELIEEVEKSLEILNSMDTIYVARSCSHLIHEMLQIAKKPPRSYASQHRLTNLPAIHNASSARANPGPGDKLTANDLGESPRNIMLHPSATTQSELLNSLIDFDFLGDFAGLGDLNMYLNGSGGELPFDVPHDLQEQQNSRLGNAPMFADSVDFVRGTENGVWMGVSPEVESDIHDPFGALHPDSWI</sequence>